<sequence length="773" mass="85476">MAAHKPFKIIIAGGGVAGLTLAQMLEKFDIDYVLLEAYKDITPPVGASIGLMPNGLLVLDQIGCYEAVRKVAESGNDGEAYTRDPNGRPLSVQRSIFQHLGKRHGYEMLFFDRQWLLKVLYDQLRHKDRVRINQRVQRITAGPTGVEVSTTNGDTFSGSIVIGADGIHSTVRQEMRRLADERSPGYFPYGEEDDVPSYYQCSFGIAQDVKNWNQGEQTFTCGHGKSFLVASGPEGRCYWFLFIKLPKVMRGKDIPKFTKQDEENMVKETRCLMIKDNLTFGEVYDKRISSTLTSLHEVVFEKWFYERIMLIGDSAHKPNPIGGMGGNGAIESAAELLNHLLDVRDRRAGGLDGISTAEVQEIFQQVQQVRFNRATEIVKAAHKQQALFAYEKPYISQAILQVGTHLLSGDENALARMGSQIVGGSRLKHTPVPYRPRAIPFEHELPAAQFSAKHHTIIRIVYCLIMGALLLFTTRVFDQAAPWVDLLTVGKTLPADPKAQAALVMVQLIAPLLVWVVEAYRAGNQGSLVSLPTLFAAAIPFLGISRVILLHAIAMTTSPLLNPAHRAIQPATVKSILPALLVGYVIPSIVMVSQLGDGVADPTNHWHFAPAVFPLGTAIIWKTKALLPNHRDVTSQLFDGNDDQIFDRYRGLELPILNATYIAAFLALSSTHAWALVKASFSSSGQTVSGNDVFVNQSPIIDLMRVPPAILLFELYTIYEMRRLGQITTITAIRAACLVLLAQTMVGPGASWIGLWFWRENTIAGMSTLNEKN</sequence>
<dbReference type="Gene3D" id="3.50.50.60">
    <property type="entry name" value="FAD/NAD(P)-binding domain"/>
    <property type="match status" value="1"/>
</dbReference>
<evidence type="ECO:0000256" key="6">
    <source>
        <dbReference type="ARBA" id="ARBA00023002"/>
    </source>
</evidence>
<dbReference type="InterPro" id="IPR050562">
    <property type="entry name" value="FAD_mOase_fung"/>
</dbReference>
<keyword evidence="7" id="KW-0812">Transmembrane</keyword>
<name>A0A136JGL0_9PEZI</name>
<proteinExistence type="inferred from homology"/>
<feature type="domain" description="FAD-binding" evidence="8">
    <location>
        <begin position="8"/>
        <end position="175"/>
    </location>
</feature>
<dbReference type="PANTHER" id="PTHR47356">
    <property type="entry name" value="FAD-DEPENDENT MONOOXYGENASE ASQG-RELATED"/>
    <property type="match status" value="1"/>
</dbReference>
<organism evidence="9 10">
    <name type="scientific">Microdochium bolleyi</name>
    <dbReference type="NCBI Taxonomy" id="196109"/>
    <lineage>
        <taxon>Eukaryota</taxon>
        <taxon>Fungi</taxon>
        <taxon>Dikarya</taxon>
        <taxon>Ascomycota</taxon>
        <taxon>Pezizomycotina</taxon>
        <taxon>Sordariomycetes</taxon>
        <taxon>Xylariomycetidae</taxon>
        <taxon>Xylariales</taxon>
        <taxon>Microdochiaceae</taxon>
        <taxon>Microdochium</taxon>
    </lineage>
</organism>
<feature type="transmembrane region" description="Helical" evidence="7">
    <location>
        <begin position="499"/>
        <end position="517"/>
    </location>
</feature>
<evidence type="ECO:0000313" key="10">
    <source>
        <dbReference type="Proteomes" id="UP000070501"/>
    </source>
</evidence>
<keyword evidence="4" id="KW-0285">Flavoprotein</keyword>
<feature type="transmembrane region" description="Helical" evidence="7">
    <location>
        <begin position="457"/>
        <end position="478"/>
    </location>
</feature>
<dbReference type="EMBL" id="KQ964245">
    <property type="protein sequence ID" value="KXJ96289.1"/>
    <property type="molecule type" value="Genomic_DNA"/>
</dbReference>
<evidence type="ECO:0000256" key="3">
    <source>
        <dbReference type="ARBA" id="ARBA00007992"/>
    </source>
</evidence>
<feature type="transmembrane region" description="Helical" evidence="7">
    <location>
        <begin position="529"/>
        <end position="554"/>
    </location>
</feature>
<protein>
    <recommendedName>
        <fullName evidence="8">FAD-binding domain-containing protein</fullName>
    </recommendedName>
</protein>
<evidence type="ECO:0000256" key="1">
    <source>
        <dbReference type="ARBA" id="ARBA00001974"/>
    </source>
</evidence>
<gene>
    <name evidence="9" type="ORF">Micbo1qcDRAFT_199117</name>
</gene>
<dbReference type="OrthoDB" id="10029326at2759"/>
<keyword evidence="6" id="KW-0560">Oxidoreductase</keyword>
<dbReference type="Proteomes" id="UP000070501">
    <property type="component" value="Unassembled WGS sequence"/>
</dbReference>
<dbReference type="GO" id="GO:0004497">
    <property type="term" value="F:monooxygenase activity"/>
    <property type="evidence" value="ECO:0007669"/>
    <property type="project" value="InterPro"/>
</dbReference>
<dbReference type="AlphaFoldDB" id="A0A136JGL0"/>
<evidence type="ECO:0000259" key="8">
    <source>
        <dbReference type="Pfam" id="PF01494"/>
    </source>
</evidence>
<dbReference type="SUPFAM" id="SSF51905">
    <property type="entry name" value="FAD/NAD(P)-binding domain"/>
    <property type="match status" value="1"/>
</dbReference>
<feature type="transmembrane region" description="Helical" evidence="7">
    <location>
        <begin position="731"/>
        <end position="758"/>
    </location>
</feature>
<comment type="cofactor">
    <cofactor evidence="1">
        <name>FAD</name>
        <dbReference type="ChEBI" id="CHEBI:57692"/>
    </cofactor>
</comment>
<dbReference type="InParanoid" id="A0A136JGL0"/>
<dbReference type="InterPro" id="IPR036188">
    <property type="entry name" value="FAD/NAD-bd_sf"/>
</dbReference>
<dbReference type="GO" id="GO:0071949">
    <property type="term" value="F:FAD binding"/>
    <property type="evidence" value="ECO:0007669"/>
    <property type="project" value="InterPro"/>
</dbReference>
<dbReference type="STRING" id="196109.A0A136JGL0"/>
<keyword evidence="5" id="KW-0274">FAD</keyword>
<keyword evidence="10" id="KW-1185">Reference proteome</keyword>
<dbReference type="PRINTS" id="PR00420">
    <property type="entry name" value="RNGMNOXGNASE"/>
</dbReference>
<feature type="domain" description="FAD-binding" evidence="8">
    <location>
        <begin position="291"/>
        <end position="345"/>
    </location>
</feature>
<evidence type="ECO:0000256" key="2">
    <source>
        <dbReference type="ARBA" id="ARBA00005179"/>
    </source>
</evidence>
<feature type="transmembrane region" description="Helical" evidence="7">
    <location>
        <begin position="575"/>
        <end position="593"/>
    </location>
</feature>
<feature type="transmembrane region" description="Helical" evidence="7">
    <location>
        <begin position="656"/>
        <end position="677"/>
    </location>
</feature>
<dbReference type="Pfam" id="PF01494">
    <property type="entry name" value="FAD_binding_3"/>
    <property type="match status" value="2"/>
</dbReference>
<keyword evidence="7" id="KW-0472">Membrane</keyword>
<evidence type="ECO:0000256" key="4">
    <source>
        <dbReference type="ARBA" id="ARBA00022630"/>
    </source>
</evidence>
<comment type="pathway">
    <text evidence="2">Secondary metabolite biosynthesis.</text>
</comment>
<evidence type="ECO:0000313" key="9">
    <source>
        <dbReference type="EMBL" id="KXJ96289.1"/>
    </source>
</evidence>
<accession>A0A136JGL0</accession>
<keyword evidence="7" id="KW-1133">Transmembrane helix</keyword>
<dbReference type="InterPro" id="IPR002938">
    <property type="entry name" value="FAD-bd"/>
</dbReference>
<reference evidence="10" key="1">
    <citation type="submission" date="2016-02" db="EMBL/GenBank/DDBJ databases">
        <title>Draft genome sequence of Microdochium bolleyi, a fungal endophyte of beachgrass.</title>
        <authorList>
            <consortium name="DOE Joint Genome Institute"/>
            <person name="David A.S."/>
            <person name="May G."/>
            <person name="Haridas S."/>
            <person name="Lim J."/>
            <person name="Wang M."/>
            <person name="Labutti K."/>
            <person name="Lipzen A."/>
            <person name="Barry K."/>
            <person name="Grigoriev I.V."/>
        </authorList>
    </citation>
    <scope>NUCLEOTIDE SEQUENCE [LARGE SCALE GENOMIC DNA]</scope>
    <source>
        <strain evidence="10">J235TASD1</strain>
    </source>
</reference>
<comment type="similarity">
    <text evidence="3">Belongs to the paxM FAD-dependent monooxygenase family.</text>
</comment>
<dbReference type="PANTHER" id="PTHR47356:SF2">
    <property type="entry name" value="FAD-BINDING DOMAIN-CONTAINING PROTEIN-RELATED"/>
    <property type="match status" value="1"/>
</dbReference>
<evidence type="ECO:0000256" key="7">
    <source>
        <dbReference type="SAM" id="Phobius"/>
    </source>
</evidence>
<evidence type="ECO:0000256" key="5">
    <source>
        <dbReference type="ARBA" id="ARBA00022827"/>
    </source>
</evidence>